<sequence length="150" mass="17616">MQANDRFVYRKNASMTLVKCLQNFFLQRYLLRIPCVRSPNALQQHRLRIFIQLRRIENMLYVKTAHNTHMSSPDHVCCPTCGRELCSWIYSTVTSAHIRDVQQHTSENVVIITFNAWLLYSFNAVFTFINSVKCTTCNYLTLVLEDKFLS</sequence>
<proteinExistence type="predicted"/>
<reference evidence="1" key="1">
    <citation type="submission" date="2014-12" db="EMBL/GenBank/DDBJ databases">
        <title>Insight into the proteome of Arion vulgaris.</title>
        <authorList>
            <person name="Aradska J."/>
            <person name="Bulat T."/>
            <person name="Smidak R."/>
            <person name="Sarate P."/>
            <person name="Gangsoo J."/>
            <person name="Sialana F."/>
            <person name="Bilban M."/>
            <person name="Lubec G."/>
        </authorList>
    </citation>
    <scope>NUCLEOTIDE SEQUENCE</scope>
    <source>
        <tissue evidence="1">Skin</tissue>
    </source>
</reference>
<protein>
    <submittedName>
        <fullName evidence="1">Uncharacterized protein</fullName>
    </submittedName>
</protein>
<dbReference type="EMBL" id="HACG01048505">
    <property type="protein sequence ID" value="CEK95370.1"/>
    <property type="molecule type" value="Transcribed_RNA"/>
</dbReference>
<organism evidence="1">
    <name type="scientific">Arion vulgaris</name>
    <dbReference type="NCBI Taxonomy" id="1028688"/>
    <lineage>
        <taxon>Eukaryota</taxon>
        <taxon>Metazoa</taxon>
        <taxon>Spiralia</taxon>
        <taxon>Lophotrochozoa</taxon>
        <taxon>Mollusca</taxon>
        <taxon>Gastropoda</taxon>
        <taxon>Heterobranchia</taxon>
        <taxon>Euthyneura</taxon>
        <taxon>Panpulmonata</taxon>
        <taxon>Eupulmonata</taxon>
        <taxon>Stylommatophora</taxon>
        <taxon>Helicina</taxon>
        <taxon>Arionoidea</taxon>
        <taxon>Arionidae</taxon>
        <taxon>Arion</taxon>
    </lineage>
</organism>
<dbReference type="AlphaFoldDB" id="A0A0B7BT81"/>
<evidence type="ECO:0000313" key="1">
    <source>
        <dbReference type="EMBL" id="CEK95370.1"/>
    </source>
</evidence>
<gene>
    <name evidence="1" type="primary">ORF206636</name>
</gene>
<name>A0A0B7BT81_9EUPU</name>
<accession>A0A0B7BT81</accession>